<evidence type="ECO:0000313" key="4">
    <source>
        <dbReference type="Proteomes" id="UP000239290"/>
    </source>
</evidence>
<dbReference type="InterPro" id="IPR001279">
    <property type="entry name" value="Metallo-B-lactamas"/>
</dbReference>
<proteinExistence type="predicted"/>
<dbReference type="EMBL" id="PUIO01000020">
    <property type="protein sequence ID" value="PQP23489.1"/>
    <property type="molecule type" value="Genomic_DNA"/>
</dbReference>
<dbReference type="PANTHER" id="PTHR43546:SF9">
    <property type="entry name" value="L-ASCORBATE-6-PHOSPHATE LACTONASE ULAG-RELATED"/>
    <property type="match status" value="1"/>
</dbReference>
<comment type="caution">
    <text evidence="3">The sequence shown here is derived from an EMBL/GenBank/DDBJ whole genome shotgun (WGS) entry which is preliminary data.</text>
</comment>
<gene>
    <name evidence="3" type="ORF">C5613_18220</name>
</gene>
<dbReference type="Proteomes" id="UP000239290">
    <property type="component" value="Unassembled WGS sequence"/>
</dbReference>
<dbReference type="InterPro" id="IPR036866">
    <property type="entry name" value="RibonucZ/Hydroxyglut_hydro"/>
</dbReference>
<dbReference type="RefSeq" id="WP_105416357.1">
    <property type="nucleotide sequence ID" value="NZ_PUIO01000020.1"/>
</dbReference>
<dbReference type="Pfam" id="PF12706">
    <property type="entry name" value="Lactamase_B_2"/>
    <property type="match status" value="1"/>
</dbReference>
<keyword evidence="1" id="KW-0378">Hydrolase</keyword>
<evidence type="ECO:0000256" key="1">
    <source>
        <dbReference type="ARBA" id="ARBA00022801"/>
    </source>
</evidence>
<protein>
    <recommendedName>
        <fullName evidence="2">Metallo-beta-lactamase domain-containing protein</fullName>
    </recommendedName>
</protein>
<reference evidence="4" key="1">
    <citation type="submission" date="2018-02" db="EMBL/GenBank/DDBJ databases">
        <title>Draft genome sequencing of Rhodococcus opacus KU647198.</title>
        <authorList>
            <person name="Zheng B.-X."/>
        </authorList>
    </citation>
    <scope>NUCLEOTIDE SEQUENCE [LARGE SCALE GENOMIC DNA]</scope>
    <source>
        <strain evidence="4">04-OD7</strain>
    </source>
</reference>
<dbReference type="SUPFAM" id="SSF56281">
    <property type="entry name" value="Metallo-hydrolase/oxidoreductase"/>
    <property type="match status" value="1"/>
</dbReference>
<sequence>MNTSAATSIPVTLIGGPTTLIEYAGLRIVTDPTFDLPSSYGPDVTGYEALTLVKTMPPAVTPEELGEVDVVLASHDHWDNLDAAGRKFSADVPYVFTTDVVAKIVPNAEPLAEWQSRTVRAPNGGTVRFTAVPAHHGPDGIWQAIGPVIGFIIEAPGEKTIYISGDNSDVDVVREVARRFPNIEVALLFVGGPSFEGLGPHCITFSDETATEAAAVLAGATIIPVHADSWEHFSQTTASMKKLADERGVGDRVIALVPGETAVV</sequence>
<organism evidence="3 4">
    <name type="scientific">Rhodococcus opacus</name>
    <name type="common">Nocardia opaca</name>
    <dbReference type="NCBI Taxonomy" id="37919"/>
    <lineage>
        <taxon>Bacteria</taxon>
        <taxon>Bacillati</taxon>
        <taxon>Actinomycetota</taxon>
        <taxon>Actinomycetes</taxon>
        <taxon>Mycobacteriales</taxon>
        <taxon>Nocardiaceae</taxon>
        <taxon>Rhodococcus</taxon>
    </lineage>
</organism>
<name>A0A2S8J976_RHOOP</name>
<dbReference type="Gene3D" id="3.60.15.10">
    <property type="entry name" value="Ribonuclease Z/Hydroxyacylglutathione hydrolase-like"/>
    <property type="match status" value="1"/>
</dbReference>
<dbReference type="PANTHER" id="PTHR43546">
    <property type="entry name" value="UPF0173 METAL-DEPENDENT HYDROLASE MJ1163-RELATED"/>
    <property type="match status" value="1"/>
</dbReference>
<evidence type="ECO:0000313" key="3">
    <source>
        <dbReference type="EMBL" id="PQP23489.1"/>
    </source>
</evidence>
<accession>A0A2S8J976</accession>
<dbReference type="AlphaFoldDB" id="A0A2S8J976"/>
<dbReference type="GO" id="GO:0016787">
    <property type="term" value="F:hydrolase activity"/>
    <property type="evidence" value="ECO:0007669"/>
    <property type="project" value="UniProtKB-KW"/>
</dbReference>
<evidence type="ECO:0000259" key="2">
    <source>
        <dbReference type="Pfam" id="PF12706"/>
    </source>
</evidence>
<dbReference type="InterPro" id="IPR050114">
    <property type="entry name" value="UPF0173_UPF0282_UlaG_hydrolase"/>
</dbReference>
<feature type="domain" description="Metallo-beta-lactamase" evidence="2">
    <location>
        <begin position="27"/>
        <end position="226"/>
    </location>
</feature>